<feature type="transmembrane region" description="Helical" evidence="1">
    <location>
        <begin position="12"/>
        <end position="29"/>
    </location>
</feature>
<reference evidence="4 5" key="1">
    <citation type="journal article" date="2010" name="Virus Genes">
        <title>Molecular characterization of a distinct begomovirus species from Vernonia cinerea and its associated DNA-beta using the bacteriophage Phi 29 DNA polymerase.</title>
        <authorList>
            <person name="Packialakshmi R.M."/>
            <person name="Srivastava N."/>
            <person name="Girish K.R."/>
            <person name="Usha R."/>
        </authorList>
    </citation>
    <scope>NUCLEOTIDE SEQUENCE [LARGE SCALE GENOMIC DNA]</scope>
    <source>
        <tissue evidence="4">Infected leaves</tissue>
    </source>
</reference>
<feature type="transmembrane region" description="Helical" evidence="1">
    <location>
        <begin position="161"/>
        <end position="180"/>
    </location>
</feature>
<dbReference type="InterPro" id="IPR006892">
    <property type="entry name" value="Gemini_AC4_5_cons_dom_1"/>
</dbReference>
<keyword evidence="1" id="KW-1133">Transmembrane helix</keyword>
<dbReference type="KEGG" id="vg:3882174"/>
<feature type="domain" description="Geminivirus AC4/5 conserved" evidence="3">
    <location>
        <begin position="151"/>
        <end position="193"/>
    </location>
</feature>
<dbReference type="Pfam" id="PF08464">
    <property type="entry name" value="Gemini_AC4_5_2"/>
    <property type="match status" value="1"/>
</dbReference>
<keyword evidence="1" id="KW-0472">Membrane</keyword>
<dbReference type="EMBL" id="AM182232">
    <property type="protein sequence ID" value="CAJ57819.2"/>
    <property type="molecule type" value="Genomic_DNA"/>
</dbReference>
<dbReference type="OrthoDB" id="13982at10239"/>
<evidence type="ECO:0000256" key="1">
    <source>
        <dbReference type="SAM" id="Phobius"/>
    </source>
</evidence>
<dbReference type="Proteomes" id="UP000201851">
    <property type="component" value="Segment DNA A"/>
</dbReference>
<keyword evidence="1" id="KW-0812">Transmembrane</keyword>
<dbReference type="InterPro" id="IPR013671">
    <property type="entry name" value="Gemini_AC4/5_cons-dom"/>
</dbReference>
<name>Q2MCS6_9GEMI</name>
<dbReference type="Pfam" id="PF04807">
    <property type="entry name" value="Gemini_AC4_5"/>
    <property type="match status" value="1"/>
</dbReference>
<evidence type="ECO:0000313" key="5">
    <source>
        <dbReference type="Proteomes" id="UP000201851"/>
    </source>
</evidence>
<dbReference type="GeneID" id="3882174"/>
<sequence>MSTCHIQQQSVLSMVIILSSLLMIVNNIIIQPHEFLNHCLLLACILTTSNSCVELPQYLIPIPQIIFDSSSARLIIIHVKNLTKIHGSPKRTTISYNIEHNCVRMVLRLDVFIHPHLTKHIHGLNTKTFTNPMSQPITTCDIRDTYHLASMSNIMTLFKRLHLTWAFTALWYIIAFVHPIEPGLSVHGPVGPHLSFGDADSGDSSTSRIGAVEIQTTTYFGYGS</sequence>
<evidence type="ECO:0000313" key="4">
    <source>
        <dbReference type="EMBL" id="CAJ57819.2"/>
    </source>
</evidence>
<accession>Q2MCS6</accession>
<organism evidence="4 5">
    <name type="scientific">Vernonia yellow vein virus</name>
    <dbReference type="NCBI Taxonomy" id="367061"/>
    <lineage>
        <taxon>Viruses</taxon>
        <taxon>Monodnaviria</taxon>
        <taxon>Shotokuvirae</taxon>
        <taxon>Cressdnaviricota</taxon>
        <taxon>Repensiviricetes</taxon>
        <taxon>Geplafuvirales</taxon>
        <taxon>Geminiviridae</taxon>
        <taxon>Begomovirus</taxon>
        <taxon>Begomovirus vernoniavenae</taxon>
    </lineage>
</organism>
<evidence type="ECO:0000259" key="3">
    <source>
        <dbReference type="Pfam" id="PF08464"/>
    </source>
</evidence>
<protein>
    <submittedName>
        <fullName evidence="4">AC5 protein</fullName>
    </submittedName>
</protein>
<proteinExistence type="predicted"/>
<gene>
    <name evidence="4" type="primary">ac5</name>
</gene>
<dbReference type="RefSeq" id="YP_459927.2">
    <property type="nucleotide sequence ID" value="NC_007730.2"/>
</dbReference>
<feature type="domain" description="Geminivirus AC4/5 conserved" evidence="2">
    <location>
        <begin position="64"/>
        <end position="96"/>
    </location>
</feature>
<keyword evidence="5" id="KW-1185">Reference proteome</keyword>
<evidence type="ECO:0000259" key="2">
    <source>
        <dbReference type="Pfam" id="PF04807"/>
    </source>
</evidence>